<dbReference type="Gene3D" id="3.20.20.140">
    <property type="entry name" value="Metal-dependent hydrolases"/>
    <property type="match status" value="1"/>
</dbReference>
<evidence type="ECO:0000256" key="3">
    <source>
        <dbReference type="ARBA" id="ARBA00022912"/>
    </source>
</evidence>
<keyword evidence="3 5" id="KW-0904">Protein phosphatase</keyword>
<dbReference type="PANTHER" id="PTHR39181:SF1">
    <property type="entry name" value="TYROSINE-PROTEIN PHOSPHATASE YWQE"/>
    <property type="match status" value="1"/>
</dbReference>
<accession>A0A264W1H1</accession>
<comment type="similarity">
    <text evidence="1 5">Belongs to the metallo-dependent hydrolases superfamily. CpsB/CapC family.</text>
</comment>
<evidence type="ECO:0000256" key="1">
    <source>
        <dbReference type="ARBA" id="ARBA00005750"/>
    </source>
</evidence>
<comment type="caution">
    <text evidence="6">The sequence shown here is derived from an EMBL/GenBank/DDBJ whole genome shotgun (WGS) entry which is preliminary data.</text>
</comment>
<dbReference type="PANTHER" id="PTHR39181">
    <property type="entry name" value="TYROSINE-PROTEIN PHOSPHATASE YWQE"/>
    <property type="match status" value="1"/>
</dbReference>
<dbReference type="GO" id="GO:0004725">
    <property type="term" value="F:protein tyrosine phosphatase activity"/>
    <property type="evidence" value="ECO:0007669"/>
    <property type="project" value="UniProtKB-UniRule"/>
</dbReference>
<keyword evidence="7" id="KW-1185">Reference proteome</keyword>
<evidence type="ECO:0000256" key="4">
    <source>
        <dbReference type="ARBA" id="ARBA00051722"/>
    </source>
</evidence>
<reference evidence="6 7" key="1">
    <citation type="submission" date="2017-07" db="EMBL/GenBank/DDBJ databases">
        <title>Tetzosporium hominis gen.nov. sp.nov.</title>
        <authorList>
            <person name="Tetz G."/>
            <person name="Tetz V."/>
        </authorList>
    </citation>
    <scope>NUCLEOTIDE SEQUENCE [LARGE SCALE GENOMIC DNA]</scope>
    <source>
        <strain evidence="6 7">VT-49</strain>
    </source>
</reference>
<dbReference type="GO" id="GO:0030145">
    <property type="term" value="F:manganese ion binding"/>
    <property type="evidence" value="ECO:0007669"/>
    <property type="project" value="UniProtKB-UniRule"/>
</dbReference>
<dbReference type="AlphaFoldDB" id="A0A264W1H1"/>
<sequence>MIDIHSHIIWGVDDGPSTKQEAMELIRLAAKEGIEQIISTSHALHPSFHADKTEVQDKLKELQQEADAERLGIQLYLGHEIRITEDLVEQLRNKEVMPLHNSTYVLVEFPSGSVPLFTKEILRQLVRAGYRPIIAHPERNKVFANNTKKLRELVEAGAFAQVTAGSVSGEFGKEIQKISLKMIDEGLIHCYGSDVHDKKVRAFSFDKGLSYLESKNRQDIVEYFLENNERILENKNLLIIERKVSFIKDKIRFLSKK</sequence>
<dbReference type="Pfam" id="PF19567">
    <property type="entry name" value="CpsB_CapC"/>
    <property type="match status" value="1"/>
</dbReference>
<dbReference type="EC" id="3.1.3.48" evidence="5"/>
<comment type="catalytic activity">
    <reaction evidence="4 5">
        <text>O-phospho-L-tyrosyl-[protein] + H2O = L-tyrosyl-[protein] + phosphate</text>
        <dbReference type="Rhea" id="RHEA:10684"/>
        <dbReference type="Rhea" id="RHEA-COMP:10136"/>
        <dbReference type="Rhea" id="RHEA-COMP:20101"/>
        <dbReference type="ChEBI" id="CHEBI:15377"/>
        <dbReference type="ChEBI" id="CHEBI:43474"/>
        <dbReference type="ChEBI" id="CHEBI:46858"/>
        <dbReference type="ChEBI" id="CHEBI:61978"/>
        <dbReference type="EC" id="3.1.3.48"/>
    </reaction>
</comment>
<name>A0A264W1H1_9BACL</name>
<dbReference type="RefSeq" id="WP_094943804.1">
    <property type="nucleotide sequence ID" value="NZ_NOKQ01000244.1"/>
</dbReference>
<organism evidence="6 7">
    <name type="scientific">Tetzosporium hominis</name>
    <dbReference type="NCBI Taxonomy" id="2020506"/>
    <lineage>
        <taxon>Bacteria</taxon>
        <taxon>Bacillati</taxon>
        <taxon>Bacillota</taxon>
        <taxon>Bacilli</taxon>
        <taxon>Bacillales</taxon>
        <taxon>Caryophanaceae</taxon>
        <taxon>Tetzosporium</taxon>
    </lineage>
</organism>
<dbReference type="EMBL" id="NOKQ01000244">
    <property type="protein sequence ID" value="OZS77411.1"/>
    <property type="molecule type" value="Genomic_DNA"/>
</dbReference>
<dbReference type="OrthoDB" id="9788539at2"/>
<evidence type="ECO:0000313" key="6">
    <source>
        <dbReference type="EMBL" id="OZS77411.1"/>
    </source>
</evidence>
<keyword evidence="2 5" id="KW-0378">Hydrolase</keyword>
<evidence type="ECO:0000256" key="2">
    <source>
        <dbReference type="ARBA" id="ARBA00022801"/>
    </source>
</evidence>
<dbReference type="SUPFAM" id="SSF89550">
    <property type="entry name" value="PHP domain-like"/>
    <property type="match status" value="1"/>
</dbReference>
<protein>
    <recommendedName>
        <fullName evidence="5">Tyrosine-protein phosphatase</fullName>
        <ecNumber evidence="5">3.1.3.48</ecNumber>
    </recommendedName>
</protein>
<dbReference type="InterPro" id="IPR016667">
    <property type="entry name" value="Caps_polysacc_synth_CpsB/CapC"/>
</dbReference>
<dbReference type="InterPro" id="IPR016195">
    <property type="entry name" value="Pol/histidinol_Pase-like"/>
</dbReference>
<evidence type="ECO:0000256" key="5">
    <source>
        <dbReference type="PIRNR" id="PIRNR016557"/>
    </source>
</evidence>
<gene>
    <name evidence="6" type="ORF">CF394_11465</name>
</gene>
<proteinExistence type="inferred from homology"/>
<evidence type="ECO:0000313" key="7">
    <source>
        <dbReference type="Proteomes" id="UP000217065"/>
    </source>
</evidence>
<dbReference type="PIRSF" id="PIRSF016557">
    <property type="entry name" value="Caps_synth_CpsB"/>
    <property type="match status" value="1"/>
</dbReference>
<dbReference type="Proteomes" id="UP000217065">
    <property type="component" value="Unassembled WGS sequence"/>
</dbReference>